<dbReference type="Gene3D" id="3.40.630.10">
    <property type="entry name" value="Zn peptidases"/>
    <property type="match status" value="1"/>
</dbReference>
<protein>
    <submittedName>
        <fullName evidence="6">Peptidase M14</fullName>
    </submittedName>
</protein>
<dbReference type="CDD" id="cd06256">
    <property type="entry name" value="M14_ASTE_ASPA-like"/>
    <property type="match status" value="1"/>
</dbReference>
<dbReference type="InterPro" id="IPR055438">
    <property type="entry name" value="AstE_AspA_cat"/>
</dbReference>
<dbReference type="OrthoDB" id="9782876at2"/>
<dbReference type="RefSeq" id="WP_123175975.1">
    <property type="nucleotide sequence ID" value="NZ_QWDD01000001.1"/>
</dbReference>
<gene>
    <name evidence="6" type="ORF">D1O30_10830</name>
</gene>
<dbReference type="GO" id="GO:0016788">
    <property type="term" value="F:hydrolase activity, acting on ester bonds"/>
    <property type="evidence" value="ECO:0007669"/>
    <property type="project" value="InterPro"/>
</dbReference>
<evidence type="ECO:0000256" key="2">
    <source>
        <dbReference type="ARBA" id="ARBA00022723"/>
    </source>
</evidence>
<evidence type="ECO:0000313" key="7">
    <source>
        <dbReference type="Proteomes" id="UP000268623"/>
    </source>
</evidence>
<reference evidence="6 7" key="1">
    <citation type="submission" date="2018-08" db="EMBL/GenBank/DDBJ databases">
        <title>Genome sequence of Methylocystis hirsuta CSC1, a methanotroph able to accumulate PHAs.</title>
        <authorList>
            <person name="Bordel S."/>
            <person name="Rodriguez E."/>
            <person name="Gancedo J."/>
            <person name="Munoz R."/>
        </authorList>
    </citation>
    <scope>NUCLEOTIDE SEQUENCE [LARGE SCALE GENOMIC DNA]</scope>
    <source>
        <strain evidence="6 7">CSC1</strain>
    </source>
</reference>
<dbReference type="EMBL" id="QWDD01000001">
    <property type="protein sequence ID" value="RNJ51720.1"/>
    <property type="molecule type" value="Genomic_DNA"/>
</dbReference>
<dbReference type="AlphaFoldDB" id="A0A3M9XXT4"/>
<name>A0A3M9XXT4_9HYPH</name>
<keyword evidence="7" id="KW-1185">Reference proteome</keyword>
<feature type="domain" description="Succinylglutamate desuccinylase/Aspartoacylase catalytic" evidence="5">
    <location>
        <begin position="50"/>
        <end position="199"/>
    </location>
</feature>
<keyword evidence="3" id="KW-0378">Hydrolase</keyword>
<sequence>MRRTVTDAPCALLDRLPDGFLDCPANRLKDILPRPTLFDLPGRDPQPLFVSTLLHGNETSGLAAVQEILRRHAARGLNRSLILFIGNVDAAAANVRTLPSQRDFNRVWRGTAFPDDPLAHMARWIYEYVEKRRAFAAVDIHNNTGFNPHYSCITKLEPKYVALAQLFSRIVVHFQRPRGTCAAAFAELCPAITVECGKSGADVGVAHAVELLDACLSIAELPDHAPAPQDIELLRTCAIVKPPAGASFSFDGTPADFVFRPDIDHLNFSELGAGASFGALGHEGARLEVLSGDGFDTPPINYFDYAGGEIRLARPAIPAMLTVDRRAVQQDCLCYLMHRIGMDGLGYSRTDANAH</sequence>
<evidence type="ECO:0000256" key="4">
    <source>
        <dbReference type="ARBA" id="ARBA00022833"/>
    </source>
</evidence>
<accession>A0A3M9XXT4</accession>
<dbReference type="Proteomes" id="UP000268623">
    <property type="component" value="Unassembled WGS sequence"/>
</dbReference>
<organism evidence="6 7">
    <name type="scientific">Methylocystis hirsuta</name>
    <dbReference type="NCBI Taxonomy" id="369798"/>
    <lineage>
        <taxon>Bacteria</taxon>
        <taxon>Pseudomonadati</taxon>
        <taxon>Pseudomonadota</taxon>
        <taxon>Alphaproteobacteria</taxon>
        <taxon>Hyphomicrobiales</taxon>
        <taxon>Methylocystaceae</taxon>
        <taxon>Methylocystis</taxon>
    </lineage>
</organism>
<comment type="caution">
    <text evidence="6">The sequence shown here is derived from an EMBL/GenBank/DDBJ whole genome shotgun (WGS) entry which is preliminary data.</text>
</comment>
<proteinExistence type="predicted"/>
<comment type="cofactor">
    <cofactor evidence="1">
        <name>Zn(2+)</name>
        <dbReference type="ChEBI" id="CHEBI:29105"/>
    </cofactor>
</comment>
<dbReference type="Pfam" id="PF24827">
    <property type="entry name" value="AstE_AspA_cat"/>
    <property type="match status" value="1"/>
</dbReference>
<dbReference type="SUPFAM" id="SSF53187">
    <property type="entry name" value="Zn-dependent exopeptidases"/>
    <property type="match status" value="1"/>
</dbReference>
<evidence type="ECO:0000313" key="6">
    <source>
        <dbReference type="EMBL" id="RNJ51720.1"/>
    </source>
</evidence>
<evidence type="ECO:0000256" key="3">
    <source>
        <dbReference type="ARBA" id="ARBA00022801"/>
    </source>
</evidence>
<keyword evidence="2" id="KW-0479">Metal-binding</keyword>
<evidence type="ECO:0000259" key="5">
    <source>
        <dbReference type="Pfam" id="PF24827"/>
    </source>
</evidence>
<evidence type="ECO:0000256" key="1">
    <source>
        <dbReference type="ARBA" id="ARBA00001947"/>
    </source>
</evidence>
<dbReference type="GO" id="GO:0046872">
    <property type="term" value="F:metal ion binding"/>
    <property type="evidence" value="ECO:0007669"/>
    <property type="project" value="UniProtKB-KW"/>
</dbReference>
<keyword evidence="4" id="KW-0862">Zinc</keyword>